<reference evidence="1" key="1">
    <citation type="journal article" date="2021" name="PeerJ">
        <title>Extensive microbial diversity within the chicken gut microbiome revealed by metagenomics and culture.</title>
        <authorList>
            <person name="Gilroy R."/>
            <person name="Ravi A."/>
            <person name="Getino M."/>
            <person name="Pursley I."/>
            <person name="Horton D.L."/>
            <person name="Alikhan N.F."/>
            <person name="Baker D."/>
            <person name="Gharbi K."/>
            <person name="Hall N."/>
            <person name="Watson M."/>
            <person name="Adriaenssens E.M."/>
            <person name="Foster-Nyarko E."/>
            <person name="Jarju S."/>
            <person name="Secka A."/>
            <person name="Antonio M."/>
            <person name="Oren A."/>
            <person name="Chaudhuri R.R."/>
            <person name="La Ragione R."/>
            <person name="Hildebrand F."/>
            <person name="Pallen M.J."/>
        </authorList>
    </citation>
    <scope>NUCLEOTIDE SEQUENCE</scope>
    <source>
        <strain evidence="1">Gambia11-129</strain>
    </source>
</reference>
<comment type="caution">
    <text evidence="1">The sequence shown here is derived from an EMBL/GenBank/DDBJ whole genome shotgun (WGS) entry which is preliminary data.</text>
</comment>
<dbReference type="Gene3D" id="3.10.450.620">
    <property type="entry name" value="JHP933, nucleotidyltransferase-like core domain"/>
    <property type="match status" value="1"/>
</dbReference>
<name>A0A9D1PTS9_9SPIO</name>
<keyword evidence="1" id="KW-0808">Transferase</keyword>
<dbReference type="EMBL" id="DXHU01000008">
    <property type="protein sequence ID" value="HIV98603.1"/>
    <property type="molecule type" value="Genomic_DNA"/>
</dbReference>
<reference evidence="1" key="2">
    <citation type="submission" date="2021-04" db="EMBL/GenBank/DDBJ databases">
        <authorList>
            <person name="Gilroy R."/>
        </authorList>
    </citation>
    <scope>NUCLEOTIDE SEQUENCE</scope>
    <source>
        <strain evidence="1">Gambia11-129</strain>
    </source>
</reference>
<dbReference type="Pfam" id="PF08843">
    <property type="entry name" value="AbiEii"/>
    <property type="match status" value="1"/>
</dbReference>
<organism evidence="1 2">
    <name type="scientific">Candidatus Ornithospirochaeta avicola</name>
    <dbReference type="NCBI Taxonomy" id="2840896"/>
    <lineage>
        <taxon>Bacteria</taxon>
        <taxon>Pseudomonadati</taxon>
        <taxon>Spirochaetota</taxon>
        <taxon>Spirochaetia</taxon>
        <taxon>Spirochaetales</taxon>
        <taxon>Spirochaetaceae</taxon>
        <taxon>Spirochaetaceae incertae sedis</taxon>
        <taxon>Candidatus Ornithospirochaeta</taxon>
    </lineage>
</organism>
<dbReference type="AlphaFoldDB" id="A0A9D1PTS9"/>
<dbReference type="InterPro" id="IPR014942">
    <property type="entry name" value="AbiEii"/>
</dbReference>
<dbReference type="Proteomes" id="UP000823936">
    <property type="component" value="Unassembled WGS sequence"/>
</dbReference>
<evidence type="ECO:0000313" key="2">
    <source>
        <dbReference type="Proteomes" id="UP000823936"/>
    </source>
</evidence>
<dbReference type="GO" id="GO:0016740">
    <property type="term" value="F:transferase activity"/>
    <property type="evidence" value="ECO:0007669"/>
    <property type="project" value="UniProtKB-KW"/>
</dbReference>
<gene>
    <name evidence="1" type="ORF">IAB12_02340</name>
</gene>
<evidence type="ECO:0000313" key="1">
    <source>
        <dbReference type="EMBL" id="HIV98603.1"/>
    </source>
</evidence>
<proteinExistence type="predicted"/>
<protein>
    <submittedName>
        <fullName evidence="1">Nucleotidyl transferase AbiEii/AbiGii toxin family protein</fullName>
    </submittedName>
</protein>
<sequence length="339" mass="39294">MMDNLLTIGKNDLKDICTETANRLGMSAIAIEKDLWVCFMLHTIFSDPFLKGIFRFKGGTSLSKAYALIQRFSEDIDLILDWRMLGFSEDEPWQTRSSTAQGKFNINANDKAAVYICSEILPALKRSIKEKLGNDVDISIDDLDPQTIVFRYPHIYESTYLSPSIRLEIGPLAAWTPTEKREIKPYILDVFPNAFLDLSISVDTVVPERTFWEKATILHHEANRPLKSSMPARYARHYYDIFMMTRTFVKKKAFENIRLLEDVIAFKEKFYPRNWAEYGNAVPPTIKLVPPGFRIPSLRHDYENMKEMLYGKIPAFDKIIENIEHLEDEIHKLPYNPAI</sequence>
<accession>A0A9D1PTS9</accession>